<feature type="compositionally biased region" description="Low complexity" evidence="1">
    <location>
        <begin position="423"/>
        <end position="440"/>
    </location>
</feature>
<evidence type="ECO:0000313" key="3">
    <source>
        <dbReference type="Proteomes" id="UP000216454"/>
    </source>
</evidence>
<accession>A0A261ESD7</accession>
<dbReference type="Proteomes" id="UP000216454">
    <property type="component" value="Unassembled WGS sequence"/>
</dbReference>
<feature type="region of interest" description="Disordered" evidence="1">
    <location>
        <begin position="1"/>
        <end position="51"/>
    </location>
</feature>
<dbReference type="EMBL" id="MWWQ01000014">
    <property type="protein sequence ID" value="OZG49576.1"/>
    <property type="molecule type" value="Genomic_DNA"/>
</dbReference>
<feature type="compositionally biased region" description="Polar residues" evidence="1">
    <location>
        <begin position="447"/>
        <end position="457"/>
    </location>
</feature>
<dbReference type="AlphaFoldDB" id="A0A261ESD7"/>
<dbReference type="InterPro" id="IPR038389">
    <property type="entry name" value="PSMG2_sf"/>
</dbReference>
<dbReference type="Pfam" id="PF09754">
    <property type="entry name" value="PAC2"/>
    <property type="match status" value="1"/>
</dbReference>
<dbReference type="Gene3D" id="3.40.50.10900">
    <property type="entry name" value="PAC-like subunit"/>
    <property type="match status" value="1"/>
</dbReference>
<dbReference type="SUPFAM" id="SSF159659">
    <property type="entry name" value="Cgl1923-like"/>
    <property type="match status" value="1"/>
</dbReference>
<name>A0A261ESD7_9BIFI</name>
<feature type="compositionally biased region" description="Low complexity" evidence="1">
    <location>
        <begin position="394"/>
        <end position="407"/>
    </location>
</feature>
<organism evidence="2 3">
    <name type="scientific">Pseudoscardovia suis</name>
    <dbReference type="NCBI Taxonomy" id="987063"/>
    <lineage>
        <taxon>Bacteria</taxon>
        <taxon>Bacillati</taxon>
        <taxon>Actinomycetota</taxon>
        <taxon>Actinomycetes</taxon>
        <taxon>Bifidobacteriales</taxon>
        <taxon>Bifidobacteriaceae</taxon>
        <taxon>Pseudoscardovia</taxon>
    </lineage>
</organism>
<sequence>MTKASDGARRPSPAQRNGQSQQTYVANASERPCGSDSQTAHGVDASASPAAQSEAAASAQRHTVFVTALSGWSDACYAVSDLVQHVARQYSYTLVKRLCSCKYYDFQQNRPMITTIDGERRLMWPESSIVAVDVSPTLRLLVLSGSEPNLYWEDYANTCLDIALANGVERIVSLSSMLDDCPHTRELPMSHWGSVARGDGTLYVPGNGDLDEYRGPVSMNVVLNLTAADACIPIDAYTVSVPRYMASEECPQATLDLLKALSKNLGEDLETADLGFQSRRWHARADAMMSINPDLRHEVERLEREHDTSTRIDMEMKLSRQPDVCEQLVQETEKFLLDVQLKGVNIKSKGGLFDAHAVAQIHTRFSPHAPSVQWNADATMKPSVQGVDRHDATSSGMRAGRSSGSDGVNPDCASSAAKTGTEGNAANEGASNGNARNGAGADCGTDNGISDSGQRTGNAGKATDSPATD</sequence>
<evidence type="ECO:0000256" key="1">
    <source>
        <dbReference type="SAM" id="MobiDB-lite"/>
    </source>
</evidence>
<dbReference type="InterPro" id="IPR019151">
    <property type="entry name" value="Proteasome_assmbl_chaperone_2"/>
</dbReference>
<evidence type="ECO:0000313" key="2">
    <source>
        <dbReference type="EMBL" id="OZG49576.1"/>
    </source>
</evidence>
<dbReference type="RefSeq" id="WP_094691704.1">
    <property type="nucleotide sequence ID" value="NZ_MWWQ01000014.1"/>
</dbReference>
<proteinExistence type="predicted"/>
<protein>
    <submittedName>
        <fullName evidence="2">PAC2 family protein</fullName>
    </submittedName>
</protein>
<dbReference type="OrthoDB" id="150941at2"/>
<reference evidence="2 3" key="1">
    <citation type="journal article" date="2017" name="BMC Genomics">
        <title>Comparative genomic and phylogenomic analyses of the Bifidobacteriaceae family.</title>
        <authorList>
            <person name="Lugli G.A."/>
            <person name="Milani C."/>
            <person name="Turroni F."/>
            <person name="Duranti S."/>
            <person name="Mancabelli L."/>
            <person name="Mangifesta M."/>
            <person name="Ferrario C."/>
            <person name="Modesto M."/>
            <person name="Mattarelli P."/>
            <person name="Jiri K."/>
            <person name="van Sinderen D."/>
            <person name="Ventura M."/>
        </authorList>
    </citation>
    <scope>NUCLEOTIDE SEQUENCE [LARGE SCALE GENOMIC DNA]</scope>
    <source>
        <strain evidence="2 3">DSM 24744</strain>
    </source>
</reference>
<comment type="caution">
    <text evidence="2">The sequence shown here is derived from an EMBL/GenBank/DDBJ whole genome shotgun (WGS) entry which is preliminary data.</text>
</comment>
<feature type="region of interest" description="Disordered" evidence="1">
    <location>
        <begin position="383"/>
        <end position="469"/>
    </location>
</feature>
<feature type="compositionally biased region" description="Polar residues" evidence="1">
    <location>
        <begin position="14"/>
        <end position="26"/>
    </location>
</feature>
<keyword evidence="3" id="KW-1185">Reference proteome</keyword>
<gene>
    <name evidence="2" type="ORF">PSSU_1400</name>
</gene>